<dbReference type="Pfam" id="PF13855">
    <property type="entry name" value="LRR_8"/>
    <property type="match status" value="7"/>
</dbReference>
<dbReference type="SUPFAM" id="SSF52058">
    <property type="entry name" value="L domain-like"/>
    <property type="match status" value="4"/>
</dbReference>
<evidence type="ECO:0000313" key="9">
    <source>
        <dbReference type="RefSeq" id="XP_052131349.1"/>
    </source>
</evidence>
<dbReference type="PRINTS" id="PR00019">
    <property type="entry name" value="LEURICHRPT"/>
</dbReference>
<evidence type="ECO:0000256" key="5">
    <source>
        <dbReference type="SAM" id="Phobius"/>
    </source>
</evidence>
<feature type="chain" id="PRO_5038810650" evidence="6">
    <location>
        <begin position="36"/>
        <end position="1471"/>
    </location>
</feature>
<keyword evidence="1" id="KW-0433">Leucine-rich repeat</keyword>
<feature type="region of interest" description="Disordered" evidence="4">
    <location>
        <begin position="1210"/>
        <end position="1234"/>
    </location>
</feature>
<dbReference type="SMART" id="SM00368">
    <property type="entry name" value="LRR_RI"/>
    <property type="match status" value="10"/>
</dbReference>
<dbReference type="SMART" id="SM00365">
    <property type="entry name" value="LRR_SD22"/>
    <property type="match status" value="12"/>
</dbReference>
<name>A0A9C6X8Z5_FRAOC</name>
<dbReference type="PROSITE" id="PS51257">
    <property type="entry name" value="PROKAR_LIPOPROTEIN"/>
    <property type="match status" value="1"/>
</dbReference>
<dbReference type="KEGG" id="foc:113215207"/>
<evidence type="ECO:0000256" key="1">
    <source>
        <dbReference type="ARBA" id="ARBA00022614"/>
    </source>
</evidence>
<reference evidence="9" key="1">
    <citation type="submission" date="2025-08" db="UniProtKB">
        <authorList>
            <consortium name="RefSeq"/>
        </authorList>
    </citation>
    <scope>IDENTIFICATION</scope>
    <source>
        <tissue evidence="9">Whole organism</tissue>
    </source>
</reference>
<dbReference type="InterPro" id="IPR000483">
    <property type="entry name" value="Cys-rich_flank_reg_C"/>
</dbReference>
<feature type="transmembrane region" description="Helical" evidence="5">
    <location>
        <begin position="1307"/>
        <end position="1329"/>
    </location>
</feature>
<evidence type="ECO:0000259" key="7">
    <source>
        <dbReference type="SMART" id="SM00082"/>
    </source>
</evidence>
<evidence type="ECO:0000256" key="3">
    <source>
        <dbReference type="ARBA" id="ARBA00022737"/>
    </source>
</evidence>
<keyword evidence="8" id="KW-1185">Reference proteome</keyword>
<keyword evidence="3" id="KW-0677">Repeat</keyword>
<proteinExistence type="predicted"/>
<dbReference type="InterPro" id="IPR001611">
    <property type="entry name" value="Leu-rich_rpt"/>
</dbReference>
<feature type="compositionally biased region" description="Low complexity" evidence="4">
    <location>
        <begin position="1219"/>
        <end position="1234"/>
    </location>
</feature>
<dbReference type="GeneID" id="113215207"/>
<dbReference type="InterPro" id="IPR003591">
    <property type="entry name" value="Leu-rich_rpt_typical-subtyp"/>
</dbReference>
<gene>
    <name evidence="9" type="primary">LOC113215207</name>
</gene>
<evidence type="ECO:0000256" key="4">
    <source>
        <dbReference type="SAM" id="MobiDB-lite"/>
    </source>
</evidence>
<dbReference type="PANTHER" id="PTHR24366">
    <property type="entry name" value="IG(IMMUNOGLOBULIN) AND LRR(LEUCINE RICH REPEAT) DOMAINS"/>
    <property type="match status" value="1"/>
</dbReference>
<dbReference type="Proteomes" id="UP000504606">
    <property type="component" value="Unplaced"/>
</dbReference>
<evidence type="ECO:0000256" key="2">
    <source>
        <dbReference type="ARBA" id="ARBA00022729"/>
    </source>
</evidence>
<dbReference type="SMART" id="SM00082">
    <property type="entry name" value="LRRCT"/>
    <property type="match status" value="1"/>
</dbReference>
<sequence>MTPRRAAVPAGLAPLRPPPPLLLPLLLLLAAACSGTFLPRRLEFEAAFPEALAGRPAALDDSPLCEDVHPELRVPCRCSFIHSRRAGEEHVTVEVAMDCDRVVFPGELPPLPPRAPIVSFSQRWAGHQALPTAALTTAELPLRRLDLAGNSLRRLSDRQLAGHLADHLQELNLAENLLGDNLNPIFSASEFHSLRELRLLDLSGNQIKGLEEGILKGCDNLQELRLDRNSLLEVPAASLHGPRALRALSLAHNRISLIREGALEGLQQLQRLDLSFNTIGSLEGGALTGLAKLQDLSLCHNRITKLNSDVFEGAVSVEVLDLSQNFLREVPAVAFKELSKLRQLNMSANLIQRLDNEALRAQTQLESLDLSGNNIGNIAPGTFRGLRALRHLDLSVNALRTVEDDAFEGLDALETLRLRDNNILAVPASALGRLPRLRTLSLDYNRLAVVSADLLRAVSERASDLGLARNVIRELSPAAFRDFTRLRRLDLSANLLLALDASALVGLEDTLEELDLSANKISNVAGGPLALRKLRVLDLSDNQLQGLGRAPLAGLPALEVLDLSGNPLLVPSPTGGTGGILSGLARLRVLDMSRVGMRAISADLLHRAADLESVSLAGNALQELPEGAFANLVNLTSVDLSGNQLSNVRAGAFTGLPALRRLNLSRNKLQAFRGEVLEAPGEGGAGASALRELDLSQNQLGYLFPNSFRSHPRLRRLVLNQNKLTFFPGELLAGLRYLEEVNLSGNLLKAVDDMDFARLPRLRELDLTNNQLEALSETAFHNSTQLQMLWLAGNRLERLSERTFEGLCRIELLDLEGNLLAELPDALFERGRVHILDNINLARNLFEVAPLATLQRQYFFLSSVDLSSNKLVDIPADDTIMVNIKRLDLSFNPLSQDAIAHVLSEPKTVRELNMAGTGIQSLTQLETPFLRSLNLSHNNITHFGKEVVARPTLMEMLDLSFNQLATFPRVGAQLRHLQALDVSNNPIPSIVQGDLEGLAGLRRLNIDSLPVLSRLERSALSGLSSLSSLHAAGYPRLGYLDAAGLLRSLPFLTTLRLELKDPTVGGDTLAPALQPRLQELGLHGSRVRSLSSSALAGLKAARVRLLLTDTSLAALPPALFFPLPRSCRLVVDVSRAKLPTLSPQLLAALDDRRGLYTLQGLATNPLHCDCAARALRRWLPASGMGDLRCHSPPSMADRLLVEVGDDDLTCDPHRAQQQATTSTTTAAPAPAPTTTSTPIITMLSKHHPTRHHARPGLGAGGHPTTEPDIIWSLPPTTPRPHHKAAGATMMSPRPAQGAAVVSNDDTLIIGIVGGVVAFIAILVIVICIVRLRLTSNQYRGGPMAAGPLGGPMAAAQHHARHQHQQAVMQGMQSGEYGPPPMYLSPYAAHGYAAATLPHGAGQHGPHSKMHTLPPMAPSLAPSLAPSHVSPRRTSYASLGRPAHTPTPCYPQQMQQQSPYYITFSGEEKEHR</sequence>
<dbReference type="RefSeq" id="XP_052131349.1">
    <property type="nucleotide sequence ID" value="XM_052275389.1"/>
</dbReference>
<dbReference type="GO" id="GO:0071944">
    <property type="term" value="C:cell periphery"/>
    <property type="evidence" value="ECO:0007669"/>
    <property type="project" value="UniProtKB-ARBA"/>
</dbReference>
<dbReference type="PROSITE" id="PS51450">
    <property type="entry name" value="LRR"/>
    <property type="match status" value="6"/>
</dbReference>
<dbReference type="Pfam" id="PF00560">
    <property type="entry name" value="LRR_1"/>
    <property type="match status" value="1"/>
</dbReference>
<dbReference type="SMART" id="SM00364">
    <property type="entry name" value="LRR_BAC"/>
    <property type="match status" value="7"/>
</dbReference>
<dbReference type="InterPro" id="IPR032675">
    <property type="entry name" value="LRR_dom_sf"/>
</dbReference>
<protein>
    <submittedName>
        <fullName evidence="9">Protein artichoke</fullName>
    </submittedName>
</protein>
<keyword evidence="5" id="KW-1133">Transmembrane helix</keyword>
<dbReference type="PANTHER" id="PTHR24366:SF161">
    <property type="entry name" value="TIR DOMAIN-CONTAINING PROTEIN"/>
    <property type="match status" value="1"/>
</dbReference>
<dbReference type="SMART" id="SM00369">
    <property type="entry name" value="LRR_TYP"/>
    <property type="match status" value="29"/>
</dbReference>
<evidence type="ECO:0000313" key="8">
    <source>
        <dbReference type="Proteomes" id="UP000504606"/>
    </source>
</evidence>
<accession>A0A9C6X8Z5</accession>
<evidence type="ECO:0000256" key="6">
    <source>
        <dbReference type="SAM" id="SignalP"/>
    </source>
</evidence>
<dbReference type="OrthoDB" id="8731593at2759"/>
<feature type="signal peptide" evidence="6">
    <location>
        <begin position="1"/>
        <end position="35"/>
    </location>
</feature>
<keyword evidence="5" id="KW-0812">Transmembrane</keyword>
<feature type="domain" description="LRRCT" evidence="7">
    <location>
        <begin position="1164"/>
        <end position="1211"/>
    </location>
</feature>
<keyword evidence="5" id="KW-0472">Membrane</keyword>
<dbReference type="Gene3D" id="3.80.10.10">
    <property type="entry name" value="Ribonuclease Inhibitor"/>
    <property type="match status" value="8"/>
</dbReference>
<keyword evidence="2 6" id="KW-0732">Signal</keyword>
<organism evidence="8 9">
    <name type="scientific">Frankliniella occidentalis</name>
    <name type="common">Western flower thrips</name>
    <name type="synonym">Euthrips occidentalis</name>
    <dbReference type="NCBI Taxonomy" id="133901"/>
    <lineage>
        <taxon>Eukaryota</taxon>
        <taxon>Metazoa</taxon>
        <taxon>Ecdysozoa</taxon>
        <taxon>Arthropoda</taxon>
        <taxon>Hexapoda</taxon>
        <taxon>Insecta</taxon>
        <taxon>Pterygota</taxon>
        <taxon>Neoptera</taxon>
        <taxon>Paraneoptera</taxon>
        <taxon>Thysanoptera</taxon>
        <taxon>Terebrantia</taxon>
        <taxon>Thripoidea</taxon>
        <taxon>Thripidae</taxon>
        <taxon>Frankliniella</taxon>
    </lineage>
</organism>